<sequence length="257" mass="29992">MKNILEGITTLLNAKALEEAPKEETPEMPVKSEKITEIFENGMSSYDESLEKELLQENQDVYPEVVYEEILDNNFYQPNMSYNTKIPAKKERKRKRLTQEKAQLCLEEMTKREISRRNNRYLFYRISNMPPINCAIAKLQQIWCTIADLRLIDLGMIVMLDKTEAQFIISQKSIKKLDLITEGYMKLNSEVILTGPLKDPLEHKNYTKELVLDLIKERSAKVLQNTKNEACSIYKFCKKIKDCTSVKDFYSKVHTDS</sequence>
<name>I3EEK0_NEMP3</name>
<dbReference type="OrthoDB" id="2192270at2759"/>
<evidence type="ECO:0000313" key="2">
    <source>
        <dbReference type="Proteomes" id="UP000002872"/>
    </source>
</evidence>
<dbReference type="VEuPathDB" id="MicrosporidiaDB:NEQG_02194"/>
<dbReference type="Proteomes" id="UP000002872">
    <property type="component" value="Unassembled WGS sequence"/>
</dbReference>
<proteinExistence type="predicted"/>
<evidence type="ECO:0000313" key="1">
    <source>
        <dbReference type="EMBL" id="EIJ87647.1"/>
    </source>
</evidence>
<dbReference type="InParanoid" id="I3EEK0"/>
<dbReference type="HOGENOM" id="CLU_1082177_0_0_1"/>
<accession>I3EEK0</accession>
<dbReference type="AlphaFoldDB" id="I3EEK0"/>
<dbReference type="EMBL" id="GL870881">
    <property type="protein sequence ID" value="EIJ87647.1"/>
    <property type="molecule type" value="Genomic_DNA"/>
</dbReference>
<keyword evidence="2" id="KW-1185">Reference proteome</keyword>
<reference evidence="1" key="1">
    <citation type="submission" date="2011-01" db="EMBL/GenBank/DDBJ databases">
        <title>The Genome Sequence of Nematocida parisii strain ERTm3.</title>
        <authorList>
            <consortium name="The Broad Institute Genome Sequencing Platform"/>
            <consortium name="The Broad Institute Genome Sequencing Center for Infectious Disease"/>
            <person name="Cuomo C."/>
            <person name="Troemel E."/>
            <person name="Young S.K."/>
            <person name="Zeng Q."/>
            <person name="Gargeya S."/>
            <person name="Fitzgerald M."/>
            <person name="Haas B."/>
            <person name="Abouelleil A."/>
            <person name="Alvarado L."/>
            <person name="Arachchi H.M."/>
            <person name="Berlin A."/>
            <person name="Chapman S.B."/>
            <person name="Gearin G."/>
            <person name="Goldberg J."/>
            <person name="Griggs A."/>
            <person name="Gujja S."/>
            <person name="Hansen M."/>
            <person name="Heiman D."/>
            <person name="Howarth C."/>
            <person name="Larimer J."/>
            <person name="Lui A."/>
            <person name="MacDonald P.J.P."/>
            <person name="McCowen C."/>
            <person name="Montmayeur A."/>
            <person name="Murphy C."/>
            <person name="Neiman D."/>
            <person name="Pearson M."/>
            <person name="Priest M."/>
            <person name="Roberts A."/>
            <person name="Saif S."/>
            <person name="Shea T."/>
            <person name="Sisk P."/>
            <person name="Stolte C."/>
            <person name="Sykes S."/>
            <person name="Wortman J."/>
            <person name="Nusbaum C."/>
            <person name="Birren B."/>
        </authorList>
    </citation>
    <scope>NUCLEOTIDE SEQUENCE</scope>
    <source>
        <strain evidence="1">ERTm3</strain>
    </source>
</reference>
<gene>
    <name evidence="1" type="ORF">NEQG_02194</name>
</gene>
<protein>
    <submittedName>
        <fullName evidence="1">Uncharacterized protein</fullName>
    </submittedName>
</protein>
<organism evidence="1 2">
    <name type="scientific">Nematocida parisii (strain ERTm3)</name>
    <name type="common">Nematode killer fungus</name>
    <dbReference type="NCBI Taxonomy" id="935791"/>
    <lineage>
        <taxon>Eukaryota</taxon>
        <taxon>Fungi</taxon>
        <taxon>Fungi incertae sedis</taxon>
        <taxon>Microsporidia</taxon>
        <taxon>Nematocida</taxon>
    </lineage>
</organism>